<dbReference type="STRING" id="2512241.A0A553IFX8"/>
<sequence length="435" mass="48116">MRWAMNLVNVACRASIDRYLETTAGADAMTPRFDEYFADLNIGDLAPLESLVGLPDFEEAARRRLPVANYTYYRNGAAGEWSYRNNLEVFNRYAIRPRMMIDVTNLDASFPTTILGHNFSAPFFIAPCARGDYGNIDAEKGLVEAAAAEDILYIPSLSAFLSIEQIAAYKAKDQVTFQQAYLNSNDTATKELFARAKASGAKAIVFSVDSAANGNRQRAARYSVSSTDTSYTLITWEFYEHLKTLTDLPIVLKGIQTVEDARLAVEHGVPAIYLSNHGGRQIDGARSPLEVAIEINQRDPDIFKQIEVYADGGVRYGADVVKMLALGVRAVGIGRPFMFANVWGTEGVTRAIQLLKTEIGLDAANMGVADLKKIDQSTYTGLVRKLVLVFKKSHSLEIIRHRFTMQPIALKGTDIPNLIDDILSHTLIAMKRNPD</sequence>
<dbReference type="AlphaFoldDB" id="A0A553IFX8"/>
<evidence type="ECO:0000313" key="5">
    <source>
        <dbReference type="Proteomes" id="UP000319160"/>
    </source>
</evidence>
<keyword evidence="5" id="KW-1185">Reference proteome</keyword>
<organism evidence="4 5">
    <name type="scientific">Xylaria flabelliformis</name>
    <dbReference type="NCBI Taxonomy" id="2512241"/>
    <lineage>
        <taxon>Eukaryota</taxon>
        <taxon>Fungi</taxon>
        <taxon>Dikarya</taxon>
        <taxon>Ascomycota</taxon>
        <taxon>Pezizomycotina</taxon>
        <taxon>Sordariomycetes</taxon>
        <taxon>Xylariomycetidae</taxon>
        <taxon>Xylariales</taxon>
        <taxon>Xylariaceae</taxon>
        <taxon>Xylaria</taxon>
    </lineage>
</organism>
<dbReference type="EMBL" id="VFLP01000001">
    <property type="protein sequence ID" value="TRX99106.1"/>
    <property type="molecule type" value="Genomic_DNA"/>
</dbReference>
<dbReference type="GO" id="GO:0016491">
    <property type="term" value="F:oxidoreductase activity"/>
    <property type="evidence" value="ECO:0007669"/>
    <property type="project" value="UniProtKB-KW"/>
</dbReference>
<dbReference type="PANTHER" id="PTHR10578:SF140">
    <property type="entry name" value="FMN HYDROXY ACID DEHYDROGENASE DOMAIN-CONTAINING PROTEIN"/>
    <property type="match status" value="1"/>
</dbReference>
<protein>
    <recommendedName>
        <fullName evidence="3">FMN hydroxy acid dehydrogenase domain-containing protein</fullName>
    </recommendedName>
</protein>
<evidence type="ECO:0000256" key="2">
    <source>
        <dbReference type="ARBA" id="ARBA00023002"/>
    </source>
</evidence>
<keyword evidence="2" id="KW-0560">Oxidoreductase</keyword>
<dbReference type="InterPro" id="IPR008259">
    <property type="entry name" value="FMN_hydac_DH_AS"/>
</dbReference>
<dbReference type="PROSITE" id="PS00557">
    <property type="entry name" value="FMN_HYDROXY_ACID_DH_1"/>
    <property type="match status" value="1"/>
</dbReference>
<dbReference type="Proteomes" id="UP000319160">
    <property type="component" value="Unassembled WGS sequence"/>
</dbReference>
<dbReference type="InterPro" id="IPR037396">
    <property type="entry name" value="FMN_HAD"/>
</dbReference>
<dbReference type="Gene3D" id="3.20.20.70">
    <property type="entry name" value="Aldolase class I"/>
    <property type="match status" value="2"/>
</dbReference>
<accession>A0A553IFX8</accession>
<comment type="caution">
    <text evidence="4">The sequence shown here is derived from an EMBL/GenBank/DDBJ whole genome shotgun (WGS) entry which is preliminary data.</text>
</comment>
<reference evidence="5" key="1">
    <citation type="submission" date="2019-06" db="EMBL/GenBank/DDBJ databases">
        <title>Draft genome sequence of the griseofulvin-producing fungus Xylaria cubensis strain G536.</title>
        <authorList>
            <person name="Mead M.E."/>
            <person name="Raja H.A."/>
            <person name="Steenwyk J.L."/>
            <person name="Knowles S.L."/>
            <person name="Oberlies N.H."/>
            <person name="Rokas A."/>
        </authorList>
    </citation>
    <scope>NUCLEOTIDE SEQUENCE [LARGE SCALE GENOMIC DNA]</scope>
    <source>
        <strain evidence="5">G536</strain>
    </source>
</reference>
<dbReference type="PROSITE" id="PS51349">
    <property type="entry name" value="FMN_HYDROXY_ACID_DH_2"/>
    <property type="match status" value="1"/>
</dbReference>
<evidence type="ECO:0000313" key="4">
    <source>
        <dbReference type="EMBL" id="TRX99106.1"/>
    </source>
</evidence>
<dbReference type="Pfam" id="PF01070">
    <property type="entry name" value="FMN_dh"/>
    <property type="match status" value="2"/>
</dbReference>
<dbReference type="InterPro" id="IPR013785">
    <property type="entry name" value="Aldolase_TIM"/>
</dbReference>
<evidence type="ECO:0000259" key="3">
    <source>
        <dbReference type="PROSITE" id="PS51349"/>
    </source>
</evidence>
<dbReference type="InterPro" id="IPR000262">
    <property type="entry name" value="FMN-dep_DH"/>
</dbReference>
<dbReference type="SUPFAM" id="SSF51395">
    <property type="entry name" value="FMN-linked oxidoreductases"/>
    <property type="match status" value="1"/>
</dbReference>
<evidence type="ECO:0000256" key="1">
    <source>
        <dbReference type="ARBA" id="ARBA00001917"/>
    </source>
</evidence>
<dbReference type="PANTHER" id="PTHR10578">
    <property type="entry name" value="S -2-HYDROXY-ACID OXIDASE-RELATED"/>
    <property type="match status" value="1"/>
</dbReference>
<proteinExistence type="predicted"/>
<comment type="cofactor">
    <cofactor evidence="1">
        <name>FMN</name>
        <dbReference type="ChEBI" id="CHEBI:58210"/>
    </cofactor>
</comment>
<name>A0A553IFX8_9PEZI</name>
<gene>
    <name evidence="4" type="ORF">FHL15_000448</name>
</gene>
<dbReference type="OrthoDB" id="1925334at2759"/>
<feature type="domain" description="FMN hydroxy acid dehydrogenase" evidence="3">
    <location>
        <begin position="46"/>
        <end position="384"/>
    </location>
</feature>